<keyword evidence="6" id="KW-0012">Acyltransferase</keyword>
<dbReference type="STRING" id="65357.A0A024G8N6"/>
<feature type="transmembrane region" description="Helical" evidence="7">
    <location>
        <begin position="74"/>
        <end position="94"/>
    </location>
</feature>
<keyword evidence="2" id="KW-0808">Transferase</keyword>
<dbReference type="GO" id="GO:0016020">
    <property type="term" value="C:membrane"/>
    <property type="evidence" value="ECO:0007669"/>
    <property type="project" value="UniProtKB-SubCell"/>
</dbReference>
<sequence>MQIEWHSVLLPWHFENAKQLLHQIENHTNIPSDQLSLLCCFFLSYPLAFFQSQIPSIPIKHYVNVFIGITMAQFVYNIAWLHSLFTSIVTYYILKWLPIRYSCIVAFLFNMEYLAFLHIFRMTNDYNGWKMDCTTSQMIIVIKLTSFAINFYDGQVKTTTKTDENDSLQLSRMKTIWKALAITELPSLMEFLGYIFCFTTFFAGPCFEYRIYSDAVRGSQFIYYGKRVSVSLLRPALRKCAIGIFFMVLVAAFGSYSDLSAAFHQELSFGMRMIRVVVALFITRCKYYCAWKLAEGATILTGAGFEGFASDGTVIGFDGVDNIDIIGFETAQNFRGLARSWNKGTQMWLERYVYSRTNTLFLTYLCSAVWHGFYPGYYIFFLSLPLVTTINRRVRRHIRPLFVDNEECLTLKKRIYDYVGVVCTLCTINYLAVSFVILSWEESLRSYQSLYFYGHIAIAFTYFISMLFPSQSKAKQL</sequence>
<name>A0A024G8N6_9STRA</name>
<evidence type="ECO:0000256" key="4">
    <source>
        <dbReference type="ARBA" id="ARBA00022989"/>
    </source>
</evidence>
<feature type="transmembrane region" description="Helical" evidence="7">
    <location>
        <begin position="236"/>
        <end position="256"/>
    </location>
</feature>
<dbReference type="OrthoDB" id="286734at2759"/>
<comment type="caution">
    <text evidence="8">The sequence shown here is derived from an EMBL/GenBank/DDBJ whole genome shotgun (WGS) entry which is preliminary data.</text>
</comment>
<dbReference type="GO" id="GO:0030258">
    <property type="term" value="P:lipid modification"/>
    <property type="evidence" value="ECO:0007669"/>
    <property type="project" value="TreeGrafter"/>
</dbReference>
<feature type="transmembrane region" description="Helical" evidence="7">
    <location>
        <begin position="376"/>
        <end position="394"/>
    </location>
</feature>
<evidence type="ECO:0000256" key="6">
    <source>
        <dbReference type="ARBA" id="ARBA00023315"/>
    </source>
</evidence>
<feature type="transmembrane region" description="Helical" evidence="7">
    <location>
        <begin position="450"/>
        <end position="468"/>
    </location>
</feature>
<feature type="transmembrane region" description="Helical" evidence="7">
    <location>
        <begin position="101"/>
        <end position="120"/>
    </location>
</feature>
<reference evidence="8 9" key="1">
    <citation type="submission" date="2012-05" db="EMBL/GenBank/DDBJ databases">
        <title>Recombination and specialization in a pathogen metapopulation.</title>
        <authorList>
            <person name="Gardiner A."/>
            <person name="Kemen E."/>
            <person name="Schultz-Larsen T."/>
            <person name="MacLean D."/>
            <person name="Van Oosterhout C."/>
            <person name="Jones J.D.G."/>
        </authorList>
    </citation>
    <scope>NUCLEOTIDE SEQUENCE [LARGE SCALE GENOMIC DNA]</scope>
    <source>
        <strain evidence="8 9">Ac Nc2</strain>
    </source>
</reference>
<feature type="transmembrane region" description="Helical" evidence="7">
    <location>
        <begin position="35"/>
        <end position="54"/>
    </location>
</feature>
<gene>
    <name evidence="8" type="ORF">BN9_038080</name>
</gene>
<keyword evidence="3 7" id="KW-0812">Transmembrane</keyword>
<dbReference type="EMBL" id="CAIX01000042">
    <property type="protein sequence ID" value="CCI43024.1"/>
    <property type="molecule type" value="Genomic_DNA"/>
</dbReference>
<feature type="transmembrane region" description="Helical" evidence="7">
    <location>
        <begin position="415"/>
        <end position="438"/>
    </location>
</feature>
<dbReference type="Pfam" id="PF03062">
    <property type="entry name" value="MBOAT"/>
    <property type="match status" value="1"/>
</dbReference>
<accession>A0A024G8N6</accession>
<organism evidence="8 9">
    <name type="scientific">Albugo candida</name>
    <dbReference type="NCBI Taxonomy" id="65357"/>
    <lineage>
        <taxon>Eukaryota</taxon>
        <taxon>Sar</taxon>
        <taxon>Stramenopiles</taxon>
        <taxon>Oomycota</taxon>
        <taxon>Peronosporomycetes</taxon>
        <taxon>Albuginales</taxon>
        <taxon>Albuginaceae</taxon>
        <taxon>Albugo</taxon>
    </lineage>
</organism>
<dbReference type="AlphaFoldDB" id="A0A024G8N6"/>
<dbReference type="InterPro" id="IPR004299">
    <property type="entry name" value="MBOAT_fam"/>
</dbReference>
<dbReference type="Proteomes" id="UP000053237">
    <property type="component" value="Unassembled WGS sequence"/>
</dbReference>
<comment type="subcellular location">
    <subcellularLocation>
        <location evidence="1">Membrane</location>
        <topology evidence="1">Multi-pass membrane protein</topology>
    </subcellularLocation>
</comment>
<protein>
    <submittedName>
        <fullName evidence="8">Uncharacterized protein</fullName>
    </submittedName>
</protein>
<dbReference type="InterPro" id="IPR049941">
    <property type="entry name" value="LPLAT_7/PORCN-like"/>
</dbReference>
<proteinExistence type="predicted"/>
<evidence type="ECO:0000313" key="8">
    <source>
        <dbReference type="EMBL" id="CCI43024.1"/>
    </source>
</evidence>
<dbReference type="PANTHER" id="PTHR13906:SF4">
    <property type="entry name" value="LYSOPHOSPHOLIPID ACYLTRANSFERASE 6"/>
    <property type="match status" value="1"/>
</dbReference>
<evidence type="ECO:0000256" key="1">
    <source>
        <dbReference type="ARBA" id="ARBA00004141"/>
    </source>
</evidence>
<evidence type="ECO:0000256" key="7">
    <source>
        <dbReference type="SAM" id="Phobius"/>
    </source>
</evidence>
<evidence type="ECO:0000256" key="3">
    <source>
        <dbReference type="ARBA" id="ARBA00022692"/>
    </source>
</evidence>
<keyword evidence="4 7" id="KW-1133">Transmembrane helix</keyword>
<keyword evidence="9" id="KW-1185">Reference proteome</keyword>
<evidence type="ECO:0000313" key="9">
    <source>
        <dbReference type="Proteomes" id="UP000053237"/>
    </source>
</evidence>
<evidence type="ECO:0000256" key="5">
    <source>
        <dbReference type="ARBA" id="ARBA00023136"/>
    </source>
</evidence>
<dbReference type="InParanoid" id="A0A024G8N6"/>
<dbReference type="GO" id="GO:0016746">
    <property type="term" value="F:acyltransferase activity"/>
    <property type="evidence" value="ECO:0007669"/>
    <property type="project" value="UniProtKB-KW"/>
</dbReference>
<evidence type="ECO:0000256" key="2">
    <source>
        <dbReference type="ARBA" id="ARBA00022679"/>
    </source>
</evidence>
<keyword evidence="5 7" id="KW-0472">Membrane</keyword>
<dbReference type="PANTHER" id="PTHR13906">
    <property type="entry name" value="PORCUPINE"/>
    <property type="match status" value="1"/>
</dbReference>